<dbReference type="PANTHER" id="PTHR40465">
    <property type="entry name" value="CHROMOSOME 1, WHOLE GENOME SHOTGUN SEQUENCE"/>
    <property type="match status" value="1"/>
</dbReference>
<evidence type="ECO:0000256" key="1">
    <source>
        <dbReference type="SAM" id="Phobius"/>
    </source>
</evidence>
<sequence length="331" mass="37254">MPEVLDGIPLTIGALVCGAMVSIGLSAVVGFQTFLYFQLFPMDTLLYKTLVAWIWITDAGHTIAVCATVWEYVVLNFDNPAKLLEIAPGYPIHIILTVIATMNANLFYTWRIHRMSKQNWWISGPICMLCLTRTGPGGIIHGLRNASLLISKKWDIVAANFKVVEICGWAVSGITDIVISTTRYYYLRDLKQGYMTTREMVDAVVIFTINDGLSTCAVVITVIICFMTMENNFIYIAVFFVLAKLFANSLLTTLNLRNWYRHRHRPMGISINRHHPARNTIQMAPPADKSMQSSDMTDMPATMEVFVDQQVEYNVPVGKYNENSGDPHSQP</sequence>
<dbReference type="Proteomes" id="UP000620124">
    <property type="component" value="Unassembled WGS sequence"/>
</dbReference>
<dbReference type="PANTHER" id="PTHR40465:SF1">
    <property type="entry name" value="DUF6534 DOMAIN-CONTAINING PROTEIN"/>
    <property type="match status" value="1"/>
</dbReference>
<dbReference type="OrthoDB" id="3206554at2759"/>
<reference evidence="3" key="1">
    <citation type="submission" date="2020-05" db="EMBL/GenBank/DDBJ databases">
        <title>Mycena genomes resolve the evolution of fungal bioluminescence.</title>
        <authorList>
            <person name="Tsai I.J."/>
        </authorList>
    </citation>
    <scope>NUCLEOTIDE SEQUENCE</scope>
    <source>
        <strain evidence="3">CCC161011</strain>
    </source>
</reference>
<dbReference type="Pfam" id="PF20152">
    <property type="entry name" value="DUF6534"/>
    <property type="match status" value="1"/>
</dbReference>
<dbReference type="InterPro" id="IPR045339">
    <property type="entry name" value="DUF6534"/>
</dbReference>
<keyword evidence="4" id="KW-1185">Reference proteome</keyword>
<comment type="caution">
    <text evidence="3">The sequence shown here is derived from an EMBL/GenBank/DDBJ whole genome shotgun (WGS) entry which is preliminary data.</text>
</comment>
<dbReference type="EMBL" id="JACAZI010000034">
    <property type="protein sequence ID" value="KAF7328719.1"/>
    <property type="molecule type" value="Genomic_DNA"/>
</dbReference>
<feature type="transmembrane region" description="Helical" evidence="1">
    <location>
        <begin position="90"/>
        <end position="108"/>
    </location>
</feature>
<keyword evidence="1" id="KW-0812">Transmembrane</keyword>
<evidence type="ECO:0000313" key="4">
    <source>
        <dbReference type="Proteomes" id="UP000620124"/>
    </source>
</evidence>
<dbReference type="AlphaFoldDB" id="A0A8H6WUG4"/>
<accession>A0A8H6WUG4</accession>
<name>A0A8H6WUG4_9AGAR</name>
<feature type="transmembrane region" description="Helical" evidence="1">
    <location>
        <begin position="49"/>
        <end position="70"/>
    </location>
</feature>
<feature type="transmembrane region" description="Helical" evidence="1">
    <location>
        <begin position="12"/>
        <end position="37"/>
    </location>
</feature>
<gene>
    <name evidence="3" type="ORF">MVEN_02500500</name>
</gene>
<protein>
    <recommendedName>
        <fullName evidence="2">DUF6534 domain-containing protein</fullName>
    </recommendedName>
</protein>
<evidence type="ECO:0000259" key="2">
    <source>
        <dbReference type="Pfam" id="PF20152"/>
    </source>
</evidence>
<proteinExistence type="predicted"/>
<keyword evidence="1" id="KW-0472">Membrane</keyword>
<feature type="transmembrane region" description="Helical" evidence="1">
    <location>
        <begin position="204"/>
        <end position="227"/>
    </location>
</feature>
<feature type="domain" description="DUF6534" evidence="2">
    <location>
        <begin position="174"/>
        <end position="258"/>
    </location>
</feature>
<feature type="transmembrane region" description="Helical" evidence="1">
    <location>
        <begin position="233"/>
        <end position="256"/>
    </location>
</feature>
<keyword evidence="1" id="KW-1133">Transmembrane helix</keyword>
<organism evidence="3 4">
    <name type="scientific">Mycena venus</name>
    <dbReference type="NCBI Taxonomy" id="2733690"/>
    <lineage>
        <taxon>Eukaryota</taxon>
        <taxon>Fungi</taxon>
        <taxon>Dikarya</taxon>
        <taxon>Basidiomycota</taxon>
        <taxon>Agaricomycotina</taxon>
        <taxon>Agaricomycetes</taxon>
        <taxon>Agaricomycetidae</taxon>
        <taxon>Agaricales</taxon>
        <taxon>Marasmiineae</taxon>
        <taxon>Mycenaceae</taxon>
        <taxon>Mycena</taxon>
    </lineage>
</organism>
<evidence type="ECO:0000313" key="3">
    <source>
        <dbReference type="EMBL" id="KAF7328719.1"/>
    </source>
</evidence>